<accession>A0AB34GJE2</accession>
<dbReference type="EMBL" id="JAIQCJ010002232">
    <property type="protein sequence ID" value="KAJ8779152.1"/>
    <property type="molecule type" value="Genomic_DNA"/>
</dbReference>
<dbReference type="AlphaFoldDB" id="A0AB34GJE2"/>
<gene>
    <name evidence="2" type="ORF">J1605_013003</name>
</gene>
<protein>
    <submittedName>
        <fullName evidence="2">Uncharacterized protein</fullName>
    </submittedName>
</protein>
<dbReference type="Proteomes" id="UP001159641">
    <property type="component" value="Unassembled WGS sequence"/>
</dbReference>
<organism evidence="2 3">
    <name type="scientific">Eschrichtius robustus</name>
    <name type="common">California gray whale</name>
    <name type="synonym">Eschrichtius gibbosus</name>
    <dbReference type="NCBI Taxonomy" id="9764"/>
    <lineage>
        <taxon>Eukaryota</taxon>
        <taxon>Metazoa</taxon>
        <taxon>Chordata</taxon>
        <taxon>Craniata</taxon>
        <taxon>Vertebrata</taxon>
        <taxon>Euteleostomi</taxon>
        <taxon>Mammalia</taxon>
        <taxon>Eutheria</taxon>
        <taxon>Laurasiatheria</taxon>
        <taxon>Artiodactyla</taxon>
        <taxon>Whippomorpha</taxon>
        <taxon>Cetacea</taxon>
        <taxon>Mysticeti</taxon>
        <taxon>Eschrichtiidae</taxon>
        <taxon>Eschrichtius</taxon>
    </lineage>
</organism>
<evidence type="ECO:0000313" key="2">
    <source>
        <dbReference type="EMBL" id="KAJ8779152.1"/>
    </source>
</evidence>
<evidence type="ECO:0000313" key="3">
    <source>
        <dbReference type="Proteomes" id="UP001159641"/>
    </source>
</evidence>
<name>A0AB34GJE2_ESCRO</name>
<reference evidence="2 3" key="1">
    <citation type="submission" date="2022-11" db="EMBL/GenBank/DDBJ databases">
        <title>Whole genome sequence of Eschrichtius robustus ER-17-0199.</title>
        <authorList>
            <person name="Bruniche-Olsen A."/>
            <person name="Black A.N."/>
            <person name="Fields C.J."/>
            <person name="Walden K."/>
            <person name="Dewoody J.A."/>
        </authorList>
    </citation>
    <scope>NUCLEOTIDE SEQUENCE [LARGE SCALE GENOMIC DNA]</scope>
    <source>
        <strain evidence="2">ER-17-0199</strain>
        <tissue evidence="2">Blubber</tissue>
    </source>
</reference>
<evidence type="ECO:0000256" key="1">
    <source>
        <dbReference type="SAM" id="MobiDB-lite"/>
    </source>
</evidence>
<feature type="compositionally biased region" description="Basic and acidic residues" evidence="1">
    <location>
        <begin position="192"/>
        <end position="209"/>
    </location>
</feature>
<keyword evidence="3" id="KW-1185">Reference proteome</keyword>
<proteinExistence type="predicted"/>
<sequence>MSLVREDLGREVQVEPEFALASGRRWTERPSACACRPEPQFSPKSRCGLVEAAGAGAQAGPGRQPHAAQAGHGRYLPWASAPEPEQELELTARPTSWWIMAEEELAPMWPRPPPQGILAPRSGDPEEHDPWAIGRKQPEAAEATWTAFPIPLGLERWTKVRGQSASDAGSWALAWLCRVGMGVGVGVVARGHPGDNRLSWERKQPVSGV</sequence>
<feature type="region of interest" description="Disordered" evidence="1">
    <location>
        <begin position="190"/>
        <end position="209"/>
    </location>
</feature>
<comment type="caution">
    <text evidence="2">The sequence shown here is derived from an EMBL/GenBank/DDBJ whole genome shotgun (WGS) entry which is preliminary data.</text>
</comment>